<feature type="non-terminal residue" evidence="3">
    <location>
        <position position="87"/>
    </location>
</feature>
<dbReference type="Gene3D" id="2.30.30.230">
    <property type="entry name" value="Fumarylacetoacetase, N-terminal domain"/>
    <property type="match status" value="1"/>
</dbReference>
<gene>
    <name evidence="3" type="ORF">PSYPI_15708</name>
</gene>
<dbReference type="GO" id="GO:0046872">
    <property type="term" value="F:metal ion binding"/>
    <property type="evidence" value="ECO:0007669"/>
    <property type="project" value="UniProtKB-KW"/>
</dbReference>
<dbReference type="Proteomes" id="UP000004986">
    <property type="component" value="Unassembled WGS sequence"/>
</dbReference>
<dbReference type="PANTHER" id="PTHR43069:SF2">
    <property type="entry name" value="FUMARYLACETOACETASE"/>
    <property type="match status" value="1"/>
</dbReference>
<dbReference type="SUPFAM" id="SSF63433">
    <property type="entry name" value="Fumarylacetoacetate hydrolase, FAH, N-terminal domain"/>
    <property type="match status" value="1"/>
</dbReference>
<protein>
    <submittedName>
        <fullName evidence="3">Fumarylacetoacetase</fullName>
    </submittedName>
</protein>
<evidence type="ECO:0000259" key="2">
    <source>
        <dbReference type="Pfam" id="PF09298"/>
    </source>
</evidence>
<dbReference type="GO" id="GO:0006572">
    <property type="term" value="P:L-tyrosine catabolic process"/>
    <property type="evidence" value="ECO:0007669"/>
    <property type="project" value="TreeGrafter"/>
</dbReference>
<accession>F3G9K0</accession>
<dbReference type="GO" id="GO:0004334">
    <property type="term" value="F:fumarylacetoacetase activity"/>
    <property type="evidence" value="ECO:0007669"/>
    <property type="project" value="InterPro"/>
</dbReference>
<keyword evidence="4" id="KW-1185">Reference proteome</keyword>
<dbReference type="InterPro" id="IPR005959">
    <property type="entry name" value="Fumarylacetoacetase"/>
</dbReference>
<feature type="domain" description="Fumarylacetoacetase N-terminal" evidence="2">
    <location>
        <begin position="23"/>
        <end position="87"/>
    </location>
</feature>
<dbReference type="Pfam" id="PF09298">
    <property type="entry name" value="FAA_hydrolase_N"/>
    <property type="match status" value="1"/>
</dbReference>
<evidence type="ECO:0000313" key="3">
    <source>
        <dbReference type="EMBL" id="EGH43750.1"/>
    </source>
</evidence>
<dbReference type="HOGENOM" id="CLU_176627_0_0_6"/>
<evidence type="ECO:0000256" key="1">
    <source>
        <dbReference type="ARBA" id="ARBA00022723"/>
    </source>
</evidence>
<sequence length="87" mass="9246">MNTALNRRSWVESANGHADFPLQNLPLGVFSHGQAAPRGGVAIGDRIFDLRVATESGVFQGQAAEVAEIASRDQLNDFLALGAAARR</sequence>
<reference evidence="3 4" key="1">
    <citation type="journal article" date="2011" name="PLoS Pathog.">
        <title>Dynamic evolution of pathogenicity revealed by sequencing and comparative genomics of 19 Pseudomonas syringae isolates.</title>
        <authorList>
            <person name="Baltrus D.A."/>
            <person name="Nishimura M.T."/>
            <person name="Romanchuk A."/>
            <person name="Chang J.H."/>
            <person name="Mukhtar M.S."/>
            <person name="Cherkis K."/>
            <person name="Roach J."/>
            <person name="Grant S.R."/>
            <person name="Jones C.D."/>
            <person name="Dangl J.L."/>
        </authorList>
    </citation>
    <scope>NUCLEOTIDE SEQUENCE [LARGE SCALE GENOMIC DNA]</scope>
    <source>
        <strain evidence="3 4">1704B</strain>
    </source>
</reference>
<dbReference type="GO" id="GO:1902000">
    <property type="term" value="P:homogentisate catabolic process"/>
    <property type="evidence" value="ECO:0007669"/>
    <property type="project" value="TreeGrafter"/>
</dbReference>
<dbReference type="InterPro" id="IPR015377">
    <property type="entry name" value="Fumarylacetoacetase_N"/>
</dbReference>
<proteinExistence type="predicted"/>
<keyword evidence="1" id="KW-0479">Metal-binding</keyword>
<dbReference type="EMBL" id="AEAI01000787">
    <property type="protein sequence ID" value="EGH43750.1"/>
    <property type="molecule type" value="Genomic_DNA"/>
</dbReference>
<comment type="caution">
    <text evidence="3">The sequence shown here is derived from an EMBL/GenBank/DDBJ whole genome shotgun (WGS) entry which is preliminary data.</text>
</comment>
<dbReference type="AlphaFoldDB" id="F3G9K0"/>
<dbReference type="GO" id="GO:0006559">
    <property type="term" value="P:L-phenylalanine catabolic process"/>
    <property type="evidence" value="ECO:0007669"/>
    <property type="project" value="TreeGrafter"/>
</dbReference>
<name>F3G9K0_PSESJ</name>
<evidence type="ECO:0000313" key="4">
    <source>
        <dbReference type="Proteomes" id="UP000004986"/>
    </source>
</evidence>
<dbReference type="InterPro" id="IPR036462">
    <property type="entry name" value="Fumarylacetoacetase_N_sf"/>
</dbReference>
<organism evidence="3 4">
    <name type="scientific">Pseudomonas syringae pv. pisi str. 1704B</name>
    <dbReference type="NCBI Taxonomy" id="629263"/>
    <lineage>
        <taxon>Bacteria</taxon>
        <taxon>Pseudomonadati</taxon>
        <taxon>Pseudomonadota</taxon>
        <taxon>Gammaproteobacteria</taxon>
        <taxon>Pseudomonadales</taxon>
        <taxon>Pseudomonadaceae</taxon>
        <taxon>Pseudomonas</taxon>
        <taxon>Pseudomonas syringae</taxon>
    </lineage>
</organism>
<dbReference type="PANTHER" id="PTHR43069">
    <property type="entry name" value="FUMARYLACETOACETASE"/>
    <property type="match status" value="1"/>
</dbReference>